<dbReference type="Pfam" id="PF00134">
    <property type="entry name" value="Cyclin_N"/>
    <property type="match status" value="1"/>
</dbReference>
<accession>A0ABD3RD79</accession>
<keyword evidence="2 4" id="KW-0195">Cyclin</keyword>
<name>A0ABD3RD79_9STRA</name>
<dbReference type="AlphaFoldDB" id="A0ABD3RD79"/>
<evidence type="ECO:0000256" key="2">
    <source>
        <dbReference type="ARBA" id="ARBA00023127"/>
    </source>
</evidence>
<proteinExistence type="inferred from homology"/>
<sequence>MITHSRTSAQCVLNDISNHNRGSNAAKMRSDATNSRLNDFCPQPCDVDNTADGVDERHFDDPTFVADYANDIHEYLRSRESSTSVSPFYMKSQRNINEQMRQILVNFLVDVHFRFGLVQATLYLTVNILDRFLSSEEATRVTRTNLQLVGIATLLISSKFEEVWALTSTDCVCVCDNAYSEKEVVDMEASILWALNYEINVPSAHTFMVRYLTAVNATTDVVSLSNYVLDGTLQSYYLLNFLPSQLAAAAVFISRKTLGEDAWCPELVRHALYCEEDVLPVARAVIAVKVYCSAGLFAVERKYGRGDFEVGGPSIVELCSDF</sequence>
<dbReference type="Pfam" id="PF02984">
    <property type="entry name" value="Cyclin_C"/>
    <property type="match status" value="1"/>
</dbReference>
<comment type="caution">
    <text evidence="7">The sequence shown here is derived from an EMBL/GenBank/DDBJ whole genome shotgun (WGS) entry which is preliminary data.</text>
</comment>
<evidence type="ECO:0000256" key="4">
    <source>
        <dbReference type="RuleBase" id="RU000383"/>
    </source>
</evidence>
<dbReference type="EMBL" id="JALLPB020000308">
    <property type="protein sequence ID" value="KAL3810734.1"/>
    <property type="molecule type" value="Genomic_DNA"/>
</dbReference>
<reference evidence="7 8" key="1">
    <citation type="submission" date="2024-10" db="EMBL/GenBank/DDBJ databases">
        <title>Updated reference genomes for cyclostephanoid diatoms.</title>
        <authorList>
            <person name="Roberts W.R."/>
            <person name="Alverson A.J."/>
        </authorList>
    </citation>
    <scope>NUCLEOTIDE SEQUENCE [LARGE SCALE GENOMIC DNA]</scope>
    <source>
        <strain evidence="7 8">AJA228-03</strain>
    </source>
</reference>
<dbReference type="Proteomes" id="UP001530377">
    <property type="component" value="Unassembled WGS sequence"/>
</dbReference>
<dbReference type="InterPro" id="IPR004367">
    <property type="entry name" value="Cyclin_C-dom"/>
</dbReference>
<dbReference type="PIRSF" id="PIRSF001771">
    <property type="entry name" value="Cyclin_A_B_D_E"/>
    <property type="match status" value="1"/>
</dbReference>
<evidence type="ECO:0000259" key="5">
    <source>
        <dbReference type="SMART" id="SM00385"/>
    </source>
</evidence>
<dbReference type="PANTHER" id="PTHR10177">
    <property type="entry name" value="CYCLINS"/>
    <property type="match status" value="1"/>
</dbReference>
<dbReference type="InterPro" id="IPR036915">
    <property type="entry name" value="Cyclin-like_sf"/>
</dbReference>
<dbReference type="Gene3D" id="1.10.472.10">
    <property type="entry name" value="Cyclin-like"/>
    <property type="match status" value="2"/>
</dbReference>
<feature type="domain" description="Cyclin-like" evidence="5">
    <location>
        <begin position="106"/>
        <end position="193"/>
    </location>
</feature>
<dbReference type="InterPro" id="IPR039361">
    <property type="entry name" value="Cyclin"/>
</dbReference>
<keyword evidence="8" id="KW-1185">Reference proteome</keyword>
<dbReference type="FunFam" id="1.10.472.10:FF:000001">
    <property type="entry name" value="G2/mitotic-specific cyclin"/>
    <property type="match status" value="1"/>
</dbReference>
<keyword evidence="1" id="KW-0132">Cell division</keyword>
<dbReference type="InterPro" id="IPR013763">
    <property type="entry name" value="Cyclin-like_dom"/>
</dbReference>
<protein>
    <submittedName>
        <fullName evidence="7">Uncharacterized protein</fullName>
    </submittedName>
</protein>
<dbReference type="CDD" id="cd20507">
    <property type="entry name" value="CYCLIN_CCNB1-like_rpt1"/>
    <property type="match status" value="1"/>
</dbReference>
<evidence type="ECO:0000313" key="8">
    <source>
        <dbReference type="Proteomes" id="UP001530377"/>
    </source>
</evidence>
<dbReference type="InterPro" id="IPR048258">
    <property type="entry name" value="Cyclins_cyclin-box"/>
</dbReference>
<dbReference type="SMART" id="SM01332">
    <property type="entry name" value="Cyclin_C"/>
    <property type="match status" value="1"/>
</dbReference>
<feature type="domain" description="Cyclin-like" evidence="5">
    <location>
        <begin position="206"/>
        <end position="287"/>
    </location>
</feature>
<evidence type="ECO:0000313" key="7">
    <source>
        <dbReference type="EMBL" id="KAL3810734.1"/>
    </source>
</evidence>
<comment type="similarity">
    <text evidence="4">Belongs to the cyclin family.</text>
</comment>
<dbReference type="PROSITE" id="PS00292">
    <property type="entry name" value="CYCLINS"/>
    <property type="match status" value="1"/>
</dbReference>
<gene>
    <name evidence="7" type="ORF">ACHAXA_003344</name>
</gene>
<dbReference type="SUPFAM" id="SSF47954">
    <property type="entry name" value="Cyclin-like"/>
    <property type="match status" value="2"/>
</dbReference>
<dbReference type="InterPro" id="IPR046965">
    <property type="entry name" value="Cyclin_A/B-like"/>
</dbReference>
<keyword evidence="3" id="KW-0131">Cell cycle</keyword>
<feature type="domain" description="Cyclin C-terminal" evidence="6">
    <location>
        <begin position="202"/>
        <end position="316"/>
    </location>
</feature>
<evidence type="ECO:0000256" key="3">
    <source>
        <dbReference type="ARBA" id="ARBA00023306"/>
    </source>
</evidence>
<dbReference type="GO" id="GO:0051301">
    <property type="term" value="P:cell division"/>
    <property type="evidence" value="ECO:0007669"/>
    <property type="project" value="UniProtKB-KW"/>
</dbReference>
<evidence type="ECO:0000256" key="1">
    <source>
        <dbReference type="ARBA" id="ARBA00022618"/>
    </source>
</evidence>
<dbReference type="CDD" id="cd20537">
    <property type="entry name" value="CYCLIN_CCNO-like_rpt2"/>
    <property type="match status" value="1"/>
</dbReference>
<dbReference type="InterPro" id="IPR006671">
    <property type="entry name" value="Cyclin_N"/>
</dbReference>
<evidence type="ECO:0000259" key="6">
    <source>
        <dbReference type="SMART" id="SM01332"/>
    </source>
</evidence>
<dbReference type="SMART" id="SM00385">
    <property type="entry name" value="CYCLIN"/>
    <property type="match status" value="2"/>
</dbReference>
<organism evidence="7 8">
    <name type="scientific">Cyclostephanos tholiformis</name>
    <dbReference type="NCBI Taxonomy" id="382380"/>
    <lineage>
        <taxon>Eukaryota</taxon>
        <taxon>Sar</taxon>
        <taxon>Stramenopiles</taxon>
        <taxon>Ochrophyta</taxon>
        <taxon>Bacillariophyta</taxon>
        <taxon>Coscinodiscophyceae</taxon>
        <taxon>Thalassiosirophycidae</taxon>
        <taxon>Stephanodiscales</taxon>
        <taxon>Stephanodiscaceae</taxon>
        <taxon>Cyclostephanos</taxon>
    </lineage>
</organism>